<name>M1CD24_SOLTU</name>
<dbReference type="OrthoDB" id="1894836at2759"/>
<dbReference type="STRING" id="4113.M1CD24"/>
<comment type="similarity">
    <text evidence="1">Belongs to the prefoldin subunit beta family.</text>
</comment>
<dbReference type="Proteomes" id="UP000011115">
    <property type="component" value="Unassembled WGS sequence"/>
</dbReference>
<dbReference type="Pfam" id="PF01920">
    <property type="entry name" value="Prefoldin_2"/>
    <property type="match status" value="1"/>
</dbReference>
<dbReference type="AlphaFoldDB" id="M1CD24"/>
<dbReference type="InParanoid" id="M1CD24"/>
<reference evidence="2" key="2">
    <citation type="submission" date="2015-06" db="UniProtKB">
        <authorList>
            <consortium name="EnsemblPlants"/>
        </authorList>
    </citation>
    <scope>IDENTIFICATION</scope>
    <source>
        <strain evidence="2">DM1-3 516 R44</strain>
    </source>
</reference>
<dbReference type="HOGENOM" id="CLU_2214689_0_0_1"/>
<dbReference type="SMR" id="M1CD24"/>
<evidence type="ECO:0000313" key="3">
    <source>
        <dbReference type="Proteomes" id="UP000011115"/>
    </source>
</evidence>
<evidence type="ECO:0008006" key="4">
    <source>
        <dbReference type="Google" id="ProtNLM"/>
    </source>
</evidence>
<dbReference type="FunCoup" id="M1CD24">
    <property type="interactions" value="28"/>
</dbReference>
<reference evidence="3" key="1">
    <citation type="journal article" date="2011" name="Nature">
        <title>Genome sequence and analysis of the tuber crop potato.</title>
        <authorList>
            <consortium name="The Potato Genome Sequencing Consortium"/>
        </authorList>
    </citation>
    <scope>NUCLEOTIDE SEQUENCE [LARGE SCALE GENOMIC DNA]</scope>
    <source>
        <strain evidence="3">cv. DM1-3 516 R44</strain>
    </source>
</reference>
<evidence type="ECO:0000313" key="2">
    <source>
        <dbReference type="EnsemblPlants" id="PGSC0003DMT400064883"/>
    </source>
</evidence>
<evidence type="ECO:0000256" key="1">
    <source>
        <dbReference type="ARBA" id="ARBA00008045"/>
    </source>
</evidence>
<dbReference type="GO" id="GO:0006457">
    <property type="term" value="P:protein folding"/>
    <property type="evidence" value="ECO:0007669"/>
    <property type="project" value="InterPro"/>
</dbReference>
<organism evidence="2 3">
    <name type="scientific">Solanum tuberosum</name>
    <name type="common">Potato</name>
    <dbReference type="NCBI Taxonomy" id="4113"/>
    <lineage>
        <taxon>Eukaryota</taxon>
        <taxon>Viridiplantae</taxon>
        <taxon>Streptophyta</taxon>
        <taxon>Embryophyta</taxon>
        <taxon>Tracheophyta</taxon>
        <taxon>Spermatophyta</taxon>
        <taxon>Magnoliopsida</taxon>
        <taxon>eudicotyledons</taxon>
        <taxon>Gunneridae</taxon>
        <taxon>Pentapetalae</taxon>
        <taxon>asterids</taxon>
        <taxon>lamiids</taxon>
        <taxon>Solanales</taxon>
        <taxon>Solanaceae</taxon>
        <taxon>Solanoideae</taxon>
        <taxon>Solaneae</taxon>
        <taxon>Solanum</taxon>
    </lineage>
</organism>
<dbReference type="Gene3D" id="1.10.287.370">
    <property type="match status" value="1"/>
</dbReference>
<dbReference type="GO" id="GO:0009409">
    <property type="term" value="P:response to cold"/>
    <property type="evidence" value="ECO:0007669"/>
    <property type="project" value="UniProtKB-ARBA"/>
</dbReference>
<dbReference type="EnsemblPlants" id="PGSC0003DMT400064883">
    <property type="protein sequence ID" value="PGSC0003DMT400064883"/>
    <property type="gene ID" value="PGSC0003DMG400025196"/>
</dbReference>
<protein>
    <recommendedName>
        <fullName evidence="4">Prefoldin chaperone subunit family protein</fullName>
    </recommendedName>
</protein>
<keyword evidence="3" id="KW-1185">Reference proteome</keyword>
<dbReference type="ExpressionAtlas" id="M1CD24">
    <property type="expression patterns" value="baseline"/>
</dbReference>
<dbReference type="InterPro" id="IPR002777">
    <property type="entry name" value="PFD_beta-like"/>
</dbReference>
<dbReference type="GO" id="GO:0016272">
    <property type="term" value="C:prefoldin complex"/>
    <property type="evidence" value="ECO:0007669"/>
    <property type="project" value="InterPro"/>
</dbReference>
<dbReference type="PaxDb" id="4113-PGSC0003DMT400064883"/>
<accession>M1CD24</accession>
<dbReference type="GO" id="GO:0051082">
    <property type="term" value="F:unfolded protein binding"/>
    <property type="evidence" value="ECO:0007669"/>
    <property type="project" value="InterPro"/>
</dbReference>
<sequence length="107" mass="12297">MSATGSCSLPESESHRHLVKEVRSHEVAIAELSNLPDSRAVYRRNGNLFFRTTVQKATTSEQSKIFYLCMDSSSFCTDHFFCMLFSSSLFFSFGQNKWTWSNLSYKN</sequence>
<dbReference type="SUPFAM" id="SSF46579">
    <property type="entry name" value="Prefoldin"/>
    <property type="match status" value="1"/>
</dbReference>
<gene>
    <name evidence="2" type="primary">LOC107060450</name>
</gene>
<dbReference type="eggNOG" id="ENOG502S8EV">
    <property type="taxonomic scope" value="Eukaryota"/>
</dbReference>
<dbReference type="Gramene" id="PGSC0003DMT400064883">
    <property type="protein sequence ID" value="PGSC0003DMT400064883"/>
    <property type="gene ID" value="PGSC0003DMG400025196"/>
</dbReference>
<proteinExistence type="inferred from homology"/>
<dbReference type="InterPro" id="IPR009053">
    <property type="entry name" value="Prefoldin"/>
</dbReference>